<dbReference type="AlphaFoldDB" id="A0A7D9HR02"/>
<keyword evidence="6 10" id="KW-0735">Signal-anchor</keyword>
<feature type="compositionally biased region" description="Low complexity" evidence="11">
    <location>
        <begin position="44"/>
        <end position="74"/>
    </location>
</feature>
<sequence>MIRSIKKVVVSGSILSFIMVSIFLIYKNVTMEYLHPARLSTNPTRIPTNPTRIPTNPTRIPTNPTRIPTNPTRISTNPTRISTNATRMSKRELLLFVGMHSAPSRLDRRNAIRETWMKECQLNPNTVCRFFTDGQDPKGQALQGEERTKLENESRVYGDILLAETPGGFNFAIKYLWMMQWANERYNFRYFLRLDDDYFVCFHKLMVELEFFRPREKFLWGWLHCTDKVATWLDEAFYLVSSDIVESFLSRRDSLFCHVWESQAIGYWIKNISNLTTFADNKRLLHIKQEGFSSEKDVANRREICYSVLAIHQSYPEKMRMLWRTYEKENKPIAYQVPSISYNCKYPLAMDYMFFRNDKFWFAEPKLCKDNPIWDRSGEYKGRRGS</sequence>
<dbReference type="InterPro" id="IPR002659">
    <property type="entry name" value="Glyco_trans_31"/>
</dbReference>
<dbReference type="PANTHER" id="PTHR11214">
    <property type="entry name" value="BETA-1,3-N-ACETYLGLUCOSAMINYLTRANSFERASE"/>
    <property type="match status" value="1"/>
</dbReference>
<comment type="caution">
    <text evidence="12">The sequence shown here is derived from an EMBL/GenBank/DDBJ whole genome shotgun (WGS) entry which is preliminary data.</text>
</comment>
<proteinExistence type="inferred from homology"/>
<gene>
    <name evidence="12" type="ORF">PACLA_8A056933</name>
</gene>
<comment type="similarity">
    <text evidence="2 10">Belongs to the glycosyltransferase 31 family.</text>
</comment>
<evidence type="ECO:0000256" key="7">
    <source>
        <dbReference type="ARBA" id="ARBA00022989"/>
    </source>
</evidence>
<evidence type="ECO:0000256" key="9">
    <source>
        <dbReference type="ARBA" id="ARBA00023136"/>
    </source>
</evidence>
<keyword evidence="5 10" id="KW-0812">Transmembrane</keyword>
<dbReference type="GO" id="GO:0047220">
    <property type="term" value="F:galactosylxylosylprotein 3-beta-galactosyltransferase activity"/>
    <property type="evidence" value="ECO:0007669"/>
    <property type="project" value="TreeGrafter"/>
</dbReference>
<accession>A0A7D9HR02</accession>
<name>A0A7D9HR02_PARCT</name>
<evidence type="ECO:0000256" key="2">
    <source>
        <dbReference type="ARBA" id="ARBA00008661"/>
    </source>
</evidence>
<keyword evidence="8 10" id="KW-0333">Golgi apparatus</keyword>
<keyword evidence="7 10" id="KW-1133">Transmembrane helix</keyword>
<evidence type="ECO:0000313" key="12">
    <source>
        <dbReference type="EMBL" id="CAB3986621.1"/>
    </source>
</evidence>
<feature type="region of interest" description="Disordered" evidence="11">
    <location>
        <begin position="44"/>
        <end position="79"/>
    </location>
</feature>
<dbReference type="Proteomes" id="UP001152795">
    <property type="component" value="Unassembled WGS sequence"/>
</dbReference>
<evidence type="ECO:0000256" key="6">
    <source>
        <dbReference type="ARBA" id="ARBA00022968"/>
    </source>
</evidence>
<dbReference type="EMBL" id="CACRXK020001044">
    <property type="protein sequence ID" value="CAB3986621.1"/>
    <property type="molecule type" value="Genomic_DNA"/>
</dbReference>
<evidence type="ECO:0000256" key="8">
    <source>
        <dbReference type="ARBA" id="ARBA00023034"/>
    </source>
</evidence>
<evidence type="ECO:0000256" key="3">
    <source>
        <dbReference type="ARBA" id="ARBA00022676"/>
    </source>
</evidence>
<protein>
    <recommendedName>
        <fullName evidence="10">Hexosyltransferase</fullName>
        <ecNumber evidence="10">2.4.1.-</ecNumber>
    </recommendedName>
</protein>
<reference evidence="12" key="1">
    <citation type="submission" date="2020-04" db="EMBL/GenBank/DDBJ databases">
        <authorList>
            <person name="Alioto T."/>
            <person name="Alioto T."/>
            <person name="Gomez Garrido J."/>
        </authorList>
    </citation>
    <scope>NUCLEOTIDE SEQUENCE</scope>
    <source>
        <strain evidence="12">A484AB</strain>
    </source>
</reference>
<organism evidence="12 13">
    <name type="scientific">Paramuricea clavata</name>
    <name type="common">Red gorgonian</name>
    <name type="synonym">Violescent sea-whip</name>
    <dbReference type="NCBI Taxonomy" id="317549"/>
    <lineage>
        <taxon>Eukaryota</taxon>
        <taxon>Metazoa</taxon>
        <taxon>Cnidaria</taxon>
        <taxon>Anthozoa</taxon>
        <taxon>Octocorallia</taxon>
        <taxon>Malacalcyonacea</taxon>
        <taxon>Plexauridae</taxon>
        <taxon>Paramuricea</taxon>
    </lineage>
</organism>
<evidence type="ECO:0000256" key="5">
    <source>
        <dbReference type="ARBA" id="ARBA00022692"/>
    </source>
</evidence>
<dbReference type="GO" id="GO:0006024">
    <property type="term" value="P:glycosaminoglycan biosynthetic process"/>
    <property type="evidence" value="ECO:0007669"/>
    <property type="project" value="TreeGrafter"/>
</dbReference>
<dbReference type="PANTHER" id="PTHR11214:SF3">
    <property type="entry name" value="BETA-1,3-GALACTOSYLTRANSFERASE 6"/>
    <property type="match status" value="1"/>
</dbReference>
<evidence type="ECO:0000313" key="13">
    <source>
        <dbReference type="Proteomes" id="UP001152795"/>
    </source>
</evidence>
<keyword evidence="13" id="KW-1185">Reference proteome</keyword>
<dbReference type="GO" id="GO:0006493">
    <property type="term" value="P:protein O-linked glycosylation"/>
    <property type="evidence" value="ECO:0007669"/>
    <property type="project" value="TreeGrafter"/>
</dbReference>
<feature type="transmembrane region" description="Helical" evidence="10">
    <location>
        <begin position="7"/>
        <end position="26"/>
    </location>
</feature>
<dbReference type="OrthoDB" id="1158011at2759"/>
<evidence type="ECO:0000256" key="1">
    <source>
        <dbReference type="ARBA" id="ARBA00004323"/>
    </source>
</evidence>
<keyword evidence="3 10" id="KW-0328">Glycosyltransferase</keyword>
<evidence type="ECO:0000256" key="11">
    <source>
        <dbReference type="SAM" id="MobiDB-lite"/>
    </source>
</evidence>
<evidence type="ECO:0000256" key="4">
    <source>
        <dbReference type="ARBA" id="ARBA00022679"/>
    </source>
</evidence>
<evidence type="ECO:0000256" key="10">
    <source>
        <dbReference type="RuleBase" id="RU363063"/>
    </source>
</evidence>
<keyword evidence="4" id="KW-0808">Transferase</keyword>
<dbReference type="Pfam" id="PF01762">
    <property type="entry name" value="Galactosyl_T"/>
    <property type="match status" value="1"/>
</dbReference>
<dbReference type="Gene3D" id="3.90.550.50">
    <property type="match status" value="1"/>
</dbReference>
<keyword evidence="9 10" id="KW-0472">Membrane</keyword>
<dbReference type="GO" id="GO:0000139">
    <property type="term" value="C:Golgi membrane"/>
    <property type="evidence" value="ECO:0007669"/>
    <property type="project" value="UniProtKB-SubCell"/>
</dbReference>
<comment type="subcellular location">
    <subcellularLocation>
        <location evidence="1 10">Golgi apparatus membrane</location>
        <topology evidence="1 10">Single-pass type II membrane protein</topology>
    </subcellularLocation>
</comment>
<dbReference type="EC" id="2.4.1.-" evidence="10"/>